<evidence type="ECO:0000313" key="2">
    <source>
        <dbReference type="Proteomes" id="UP000489600"/>
    </source>
</evidence>
<gene>
    <name evidence="1" type="ORF">ANE_LOCUS5950</name>
</gene>
<dbReference type="Proteomes" id="UP000489600">
    <property type="component" value="Unassembled WGS sequence"/>
</dbReference>
<organism evidence="1 2">
    <name type="scientific">Arabis nemorensis</name>
    <dbReference type="NCBI Taxonomy" id="586526"/>
    <lineage>
        <taxon>Eukaryota</taxon>
        <taxon>Viridiplantae</taxon>
        <taxon>Streptophyta</taxon>
        <taxon>Embryophyta</taxon>
        <taxon>Tracheophyta</taxon>
        <taxon>Spermatophyta</taxon>
        <taxon>Magnoliopsida</taxon>
        <taxon>eudicotyledons</taxon>
        <taxon>Gunneridae</taxon>
        <taxon>Pentapetalae</taxon>
        <taxon>rosids</taxon>
        <taxon>malvids</taxon>
        <taxon>Brassicales</taxon>
        <taxon>Brassicaceae</taxon>
        <taxon>Arabideae</taxon>
        <taxon>Arabis</taxon>
    </lineage>
</organism>
<dbReference type="EMBL" id="CABITT030000002">
    <property type="protein sequence ID" value="VVA95505.1"/>
    <property type="molecule type" value="Genomic_DNA"/>
</dbReference>
<comment type="caution">
    <text evidence="1">The sequence shown here is derived from an EMBL/GenBank/DDBJ whole genome shotgun (WGS) entry which is preliminary data.</text>
</comment>
<sequence length="140" mass="16150">MLLLHPESDDSAKLSQIETKKLLAYLVETKMNKRLAYYNVTSAQESSKFTHFSHQSPWLVGKRLADSVTYESLAKLDLIHLKFFDLWFYNENIILSSGDPELSFIGAKYFVDGFIAEFGDLNRTEKSEYISLRDFNSHAL</sequence>
<keyword evidence="2" id="KW-1185">Reference proteome</keyword>
<accession>A0A565B3Y8</accession>
<evidence type="ECO:0000313" key="1">
    <source>
        <dbReference type="EMBL" id="VVA95505.1"/>
    </source>
</evidence>
<name>A0A565B3Y8_9BRAS</name>
<reference evidence="1" key="1">
    <citation type="submission" date="2019-07" db="EMBL/GenBank/DDBJ databases">
        <authorList>
            <person name="Dittberner H."/>
        </authorList>
    </citation>
    <scope>NUCLEOTIDE SEQUENCE [LARGE SCALE GENOMIC DNA]</scope>
</reference>
<proteinExistence type="predicted"/>
<protein>
    <submittedName>
        <fullName evidence="1">Uncharacterized protein</fullName>
    </submittedName>
</protein>
<dbReference type="OrthoDB" id="1748599at2759"/>
<dbReference type="AlphaFoldDB" id="A0A565B3Y8"/>